<dbReference type="Gene3D" id="3.40.605.10">
    <property type="entry name" value="Aldehyde Dehydrogenase, Chain A, domain 1"/>
    <property type="match status" value="1"/>
</dbReference>
<comment type="function">
    <text evidence="7">Catalyzes the NADPH-dependent reduction of L-glutamate 5-phosphate into L-glutamate 5-semialdehyde and phosphate. The product spontaneously undergoes cyclization to form 1-pyrroline-5-carboxylate.</text>
</comment>
<dbReference type="GO" id="GO:0004350">
    <property type="term" value="F:glutamate-5-semialdehyde dehydrogenase activity"/>
    <property type="evidence" value="ECO:0007669"/>
    <property type="project" value="UniProtKB-EC"/>
</dbReference>
<dbReference type="NCBIfam" id="NF001221">
    <property type="entry name" value="PRK00197.1"/>
    <property type="match status" value="1"/>
</dbReference>
<dbReference type="PROSITE" id="PS01223">
    <property type="entry name" value="PROA"/>
    <property type="match status" value="1"/>
</dbReference>
<keyword evidence="10" id="KW-1185">Reference proteome</keyword>
<dbReference type="SUPFAM" id="SSF53720">
    <property type="entry name" value="ALDH-like"/>
    <property type="match status" value="1"/>
</dbReference>
<evidence type="ECO:0000256" key="7">
    <source>
        <dbReference type="HAMAP-Rule" id="MF_00412"/>
    </source>
</evidence>
<keyword evidence="4 7" id="KW-0521">NADP</keyword>
<evidence type="ECO:0000256" key="2">
    <source>
        <dbReference type="ARBA" id="ARBA00022605"/>
    </source>
</evidence>
<dbReference type="Proteomes" id="UP001597205">
    <property type="component" value="Unassembled WGS sequence"/>
</dbReference>
<evidence type="ECO:0000256" key="5">
    <source>
        <dbReference type="ARBA" id="ARBA00023002"/>
    </source>
</evidence>
<evidence type="ECO:0000256" key="3">
    <source>
        <dbReference type="ARBA" id="ARBA00022650"/>
    </source>
</evidence>
<keyword evidence="5 7" id="KW-0560">Oxidoreductase</keyword>
<dbReference type="EMBL" id="JBHTKY010000001">
    <property type="protein sequence ID" value="MFD1164377.1"/>
    <property type="molecule type" value="Genomic_DNA"/>
</dbReference>
<feature type="domain" description="Aldehyde dehydrogenase" evidence="8">
    <location>
        <begin position="12"/>
        <end position="289"/>
    </location>
</feature>
<dbReference type="InterPro" id="IPR015590">
    <property type="entry name" value="Aldehyde_DH_dom"/>
</dbReference>
<sequence>MDKMEKTILPQLENSRTAKRAISKLNISQKSQILNAIADALLKNIEEILIENKKDLERMDPQDAKYDRLKLTKARIEDIAESVRSVSKLEDPTGKMLNTKILPNGLLVEKKSVALGVVGVIYESRPNVTIDVAVLCIQSGNVCLLRGGSDAWYSNTYLVGLIQDVLESFGTDPNIVQLLPADRELVAELLTAVKYVDIIIPRGSQGLIDFVRENAKVPVIETGAGVCHTYIDHTADLQQAAKIVANAKISRPSVCNALDSILVDKEVLDEFVQRLAPYFEDAEVKVLADEKSYAVWKNQNFKNLDNAEQDDFGREFLDLICSMKVVNGLDEALDHIAKYSSKHSECIVSSDAENIANFMNSVDAAAVYSNASTRFTDGGEFGLGAEIGISTQKLHARGPFALEKLVTEKWFVTGDGQIR</sequence>
<dbReference type="EC" id="1.2.1.41" evidence="7"/>
<dbReference type="NCBIfam" id="TIGR00407">
    <property type="entry name" value="proA"/>
    <property type="match status" value="1"/>
</dbReference>
<comment type="catalytic activity">
    <reaction evidence="6 7">
        <text>L-glutamate 5-semialdehyde + phosphate + NADP(+) = L-glutamyl 5-phosphate + NADPH + H(+)</text>
        <dbReference type="Rhea" id="RHEA:19541"/>
        <dbReference type="ChEBI" id="CHEBI:15378"/>
        <dbReference type="ChEBI" id="CHEBI:43474"/>
        <dbReference type="ChEBI" id="CHEBI:57783"/>
        <dbReference type="ChEBI" id="CHEBI:58066"/>
        <dbReference type="ChEBI" id="CHEBI:58274"/>
        <dbReference type="ChEBI" id="CHEBI:58349"/>
        <dbReference type="EC" id="1.2.1.41"/>
    </reaction>
</comment>
<dbReference type="Pfam" id="PF00171">
    <property type="entry name" value="Aldedh"/>
    <property type="match status" value="1"/>
</dbReference>
<reference evidence="10" key="1">
    <citation type="journal article" date="2019" name="Int. J. Syst. Evol. Microbiol.">
        <title>The Global Catalogue of Microorganisms (GCM) 10K type strain sequencing project: providing services to taxonomists for standard genome sequencing and annotation.</title>
        <authorList>
            <consortium name="The Broad Institute Genomics Platform"/>
            <consortium name="The Broad Institute Genome Sequencing Center for Infectious Disease"/>
            <person name="Wu L."/>
            <person name="Ma J."/>
        </authorList>
    </citation>
    <scope>NUCLEOTIDE SEQUENCE [LARGE SCALE GENOMIC DNA]</scope>
    <source>
        <strain evidence="10">CCUG 52468</strain>
    </source>
</reference>
<evidence type="ECO:0000313" key="10">
    <source>
        <dbReference type="Proteomes" id="UP001597205"/>
    </source>
</evidence>
<comment type="subcellular location">
    <subcellularLocation>
        <location evidence="7">Cytoplasm</location>
    </subcellularLocation>
</comment>
<dbReference type="PIRSF" id="PIRSF000151">
    <property type="entry name" value="GPR"/>
    <property type="match status" value="1"/>
</dbReference>
<evidence type="ECO:0000256" key="4">
    <source>
        <dbReference type="ARBA" id="ARBA00022857"/>
    </source>
</evidence>
<dbReference type="RefSeq" id="WP_380894558.1">
    <property type="nucleotide sequence ID" value="NZ_JBHTKY010000001.1"/>
</dbReference>
<dbReference type="Gene3D" id="3.40.309.10">
    <property type="entry name" value="Aldehyde Dehydrogenase, Chain A, domain 2"/>
    <property type="match status" value="1"/>
</dbReference>
<dbReference type="PANTHER" id="PTHR11063:SF8">
    <property type="entry name" value="DELTA-1-PYRROLINE-5-CARBOXYLATE SYNTHASE"/>
    <property type="match status" value="1"/>
</dbReference>
<dbReference type="InterPro" id="IPR016163">
    <property type="entry name" value="Ald_DH_C"/>
</dbReference>
<organism evidence="9 10">
    <name type="scientific">Sphingobacterium daejeonense</name>
    <dbReference type="NCBI Taxonomy" id="371142"/>
    <lineage>
        <taxon>Bacteria</taxon>
        <taxon>Pseudomonadati</taxon>
        <taxon>Bacteroidota</taxon>
        <taxon>Sphingobacteriia</taxon>
        <taxon>Sphingobacteriales</taxon>
        <taxon>Sphingobacteriaceae</taxon>
        <taxon>Sphingobacterium</taxon>
    </lineage>
</organism>
<evidence type="ECO:0000259" key="8">
    <source>
        <dbReference type="Pfam" id="PF00171"/>
    </source>
</evidence>
<evidence type="ECO:0000256" key="6">
    <source>
        <dbReference type="ARBA" id="ARBA00049024"/>
    </source>
</evidence>
<keyword evidence="7" id="KW-0963">Cytoplasm</keyword>
<name>A0ABW3RIK4_9SPHI</name>
<comment type="similarity">
    <text evidence="7">Belongs to the gamma-glutamyl phosphate reductase family.</text>
</comment>
<evidence type="ECO:0000313" key="9">
    <source>
        <dbReference type="EMBL" id="MFD1164377.1"/>
    </source>
</evidence>
<dbReference type="InterPro" id="IPR000965">
    <property type="entry name" value="GPR_dom"/>
</dbReference>
<dbReference type="HAMAP" id="MF_00412">
    <property type="entry name" value="ProA"/>
    <property type="match status" value="1"/>
</dbReference>
<dbReference type="InterPro" id="IPR012134">
    <property type="entry name" value="Glu-5-SA_DH"/>
</dbReference>
<comment type="pathway">
    <text evidence="1 7">Amino-acid biosynthesis; L-proline biosynthesis; L-glutamate 5-semialdehyde from L-glutamate: step 2/2.</text>
</comment>
<dbReference type="InterPro" id="IPR016162">
    <property type="entry name" value="Ald_DH_N"/>
</dbReference>
<keyword evidence="3 7" id="KW-0641">Proline biosynthesis</keyword>
<dbReference type="InterPro" id="IPR020593">
    <property type="entry name" value="G-glutamylP_reductase_CS"/>
</dbReference>
<dbReference type="CDD" id="cd07079">
    <property type="entry name" value="ALDH_F18-19_ProA-GPR"/>
    <property type="match status" value="1"/>
</dbReference>
<evidence type="ECO:0000256" key="1">
    <source>
        <dbReference type="ARBA" id="ARBA00004985"/>
    </source>
</evidence>
<proteinExistence type="inferred from homology"/>
<comment type="caution">
    <text evidence="9">The sequence shown here is derived from an EMBL/GenBank/DDBJ whole genome shotgun (WGS) entry which is preliminary data.</text>
</comment>
<gene>
    <name evidence="7" type="primary">proA</name>
    <name evidence="9" type="ORF">ACFQ2C_02030</name>
</gene>
<dbReference type="PANTHER" id="PTHR11063">
    <property type="entry name" value="GLUTAMATE SEMIALDEHYDE DEHYDROGENASE"/>
    <property type="match status" value="1"/>
</dbReference>
<accession>A0ABW3RIK4</accession>
<dbReference type="InterPro" id="IPR016161">
    <property type="entry name" value="Ald_DH/histidinol_DH"/>
</dbReference>
<keyword evidence="2 7" id="KW-0028">Amino-acid biosynthesis</keyword>
<protein>
    <recommendedName>
        <fullName evidence="7">Gamma-glutamyl phosphate reductase</fullName>
        <shortName evidence="7">GPR</shortName>
        <ecNumber evidence="7">1.2.1.41</ecNumber>
    </recommendedName>
    <alternativeName>
        <fullName evidence="7">Glutamate-5-semialdehyde dehydrogenase</fullName>
    </alternativeName>
    <alternativeName>
        <fullName evidence="7">Glutamyl-gamma-semialdehyde dehydrogenase</fullName>
        <shortName evidence="7">GSA dehydrogenase</shortName>
    </alternativeName>
</protein>